<name>A0ABX1WTS3_9BACT</name>
<evidence type="ECO:0000313" key="4">
    <source>
        <dbReference type="EMBL" id="NOU59330.1"/>
    </source>
</evidence>
<feature type="chain" id="PRO_5046128946" evidence="2">
    <location>
        <begin position="20"/>
        <end position="405"/>
    </location>
</feature>
<accession>A0ABX1WTS3</accession>
<dbReference type="PROSITE" id="PS51352">
    <property type="entry name" value="THIOREDOXIN_2"/>
    <property type="match status" value="1"/>
</dbReference>
<evidence type="ECO:0000313" key="5">
    <source>
        <dbReference type="Proteomes" id="UP000732105"/>
    </source>
</evidence>
<dbReference type="SUPFAM" id="SSF52833">
    <property type="entry name" value="Thioredoxin-like"/>
    <property type="match status" value="1"/>
</dbReference>
<dbReference type="InterPro" id="IPR036249">
    <property type="entry name" value="Thioredoxin-like_sf"/>
</dbReference>
<keyword evidence="1" id="KW-0676">Redox-active center</keyword>
<protein>
    <submittedName>
        <fullName evidence="4">DUF255 domain-containing protein</fullName>
    </submittedName>
</protein>
<dbReference type="CDD" id="cd02947">
    <property type="entry name" value="TRX_family"/>
    <property type="match status" value="1"/>
</dbReference>
<organism evidence="4 5">
    <name type="scientific">Marinifilum caeruleilacunae</name>
    <dbReference type="NCBI Taxonomy" id="2499076"/>
    <lineage>
        <taxon>Bacteria</taxon>
        <taxon>Pseudomonadati</taxon>
        <taxon>Bacteroidota</taxon>
        <taxon>Bacteroidia</taxon>
        <taxon>Marinilabiliales</taxon>
        <taxon>Marinifilaceae</taxon>
    </lineage>
</organism>
<dbReference type="Gene3D" id="3.40.30.10">
    <property type="entry name" value="Glutaredoxin"/>
    <property type="match status" value="1"/>
</dbReference>
<dbReference type="PROSITE" id="PS00194">
    <property type="entry name" value="THIOREDOXIN_1"/>
    <property type="match status" value="1"/>
</dbReference>
<dbReference type="Proteomes" id="UP000732105">
    <property type="component" value="Unassembled WGS sequence"/>
</dbReference>
<keyword evidence="2" id="KW-0732">Signal</keyword>
<dbReference type="PANTHER" id="PTHR43601">
    <property type="entry name" value="THIOREDOXIN, MITOCHONDRIAL"/>
    <property type="match status" value="1"/>
</dbReference>
<dbReference type="RefSeq" id="WP_171594607.1">
    <property type="nucleotide sequence ID" value="NZ_RZNH01000006.1"/>
</dbReference>
<evidence type="ECO:0000256" key="1">
    <source>
        <dbReference type="ARBA" id="ARBA00023284"/>
    </source>
</evidence>
<keyword evidence="5" id="KW-1185">Reference proteome</keyword>
<dbReference type="EMBL" id="RZNH01000006">
    <property type="protein sequence ID" value="NOU59330.1"/>
    <property type="molecule type" value="Genomic_DNA"/>
</dbReference>
<dbReference type="InterPro" id="IPR013766">
    <property type="entry name" value="Thioredoxin_domain"/>
</dbReference>
<evidence type="ECO:0000259" key="3">
    <source>
        <dbReference type="PROSITE" id="PS51352"/>
    </source>
</evidence>
<dbReference type="Pfam" id="PF00085">
    <property type="entry name" value="Thioredoxin"/>
    <property type="match status" value="1"/>
</dbReference>
<dbReference type="PANTHER" id="PTHR43601:SF3">
    <property type="entry name" value="THIOREDOXIN, MITOCHONDRIAL"/>
    <property type="match status" value="1"/>
</dbReference>
<sequence length="405" mass="46467">MKRLVMIACLLMATIAVKAHQEGKGMKFFHGTYEELLAEAKKQDKKIFIDFYTKWCGPCKAIAKNVFPLESVGKFYNEHFICYKVDAEVGEGPELAKKYKVKGFPTFTFTDAEGKSIYEGTSIGAGDEKGFLRLGRLALGLEKKDWAWYQEEFKKGARSVAFLDEYFQARMAATHRPPSADDWYMMYECYPENERWEGKPLLMAFWQARYGNKFYNVVVNNKEKFPLLKDAANAVAWFCSSLYDSMGDEAKLKATFEAMKKDFPAYADQAKDLFDRDMLRFNGQEAEHVLKMMEYKEKYGEPLGFDQMVGFSALKAKELKPEHADFIRKKYEEGLNATPVHFFSVGAYAYLSYKAGKTGEAKEIAKKYAKEAEKYATSKKSAWPYSIVQNLLKGEELSPLSFPKR</sequence>
<evidence type="ECO:0000256" key="2">
    <source>
        <dbReference type="SAM" id="SignalP"/>
    </source>
</evidence>
<feature type="domain" description="Thioredoxin" evidence="3">
    <location>
        <begin position="6"/>
        <end position="140"/>
    </location>
</feature>
<dbReference type="InterPro" id="IPR017937">
    <property type="entry name" value="Thioredoxin_CS"/>
</dbReference>
<comment type="caution">
    <text evidence="4">The sequence shown here is derived from an EMBL/GenBank/DDBJ whole genome shotgun (WGS) entry which is preliminary data.</text>
</comment>
<reference evidence="4 5" key="1">
    <citation type="submission" date="2018-12" db="EMBL/GenBank/DDBJ databases">
        <title>Marinifilum JC070 sp. nov., a marine bacterium isolated from Yongle Blue Hole in the South China Sea.</title>
        <authorList>
            <person name="Fu T."/>
        </authorList>
    </citation>
    <scope>NUCLEOTIDE SEQUENCE [LARGE SCALE GENOMIC DNA]</scope>
    <source>
        <strain evidence="4 5">JC070</strain>
    </source>
</reference>
<proteinExistence type="predicted"/>
<feature type="signal peptide" evidence="2">
    <location>
        <begin position="1"/>
        <end position="19"/>
    </location>
</feature>
<gene>
    <name evidence="4" type="ORF">ELS83_05825</name>
</gene>